<dbReference type="OMA" id="HQANETK"/>
<dbReference type="STRING" id="692275.M3CDB5"/>
<dbReference type="Proteomes" id="UP000016931">
    <property type="component" value="Unassembled WGS sequence"/>
</dbReference>
<sequence length="335" mass="35560">MSSDQESSEQQQSQQQQQDEQQPNLSRGNGPSEAEIRQESSRAAEKALAAQNKANELKEAAKGAGDADERQKLMEQAIDKQIEAESLGKTAKYMRGGAFQGMCVGAGLGTAPGLTLGTLTGTIVGGLTSALLGGLGAGVGGLVGWAHGPFWNVGEVLGKGIRKVTGDLPSWKATEDQKKKLEEMIAQANKEEMPGTKELKSMAKDGWDGAKHQGNSWYQTGASYMPGSRPDATGKAHDGAGQSNGSAKQDDEPVRASPDTVEAVRQASTYSHNTGNPRPDTAPKPGVTKTNTSSKPSQADPAHARKQPRKLERRSNGSSLQPEQRKPRKLEVRSH</sequence>
<name>M3CDB5_SPHMS</name>
<evidence type="ECO:0000256" key="1">
    <source>
        <dbReference type="SAM" id="MobiDB-lite"/>
    </source>
</evidence>
<reference evidence="2 3" key="1">
    <citation type="journal article" date="2012" name="PLoS Pathog.">
        <title>Diverse lifestyles and strategies of plant pathogenesis encoded in the genomes of eighteen Dothideomycetes fungi.</title>
        <authorList>
            <person name="Ohm R.A."/>
            <person name="Feau N."/>
            <person name="Henrissat B."/>
            <person name="Schoch C.L."/>
            <person name="Horwitz B.A."/>
            <person name="Barry K.W."/>
            <person name="Condon B.J."/>
            <person name="Copeland A.C."/>
            <person name="Dhillon B."/>
            <person name="Glaser F."/>
            <person name="Hesse C.N."/>
            <person name="Kosti I."/>
            <person name="LaButti K."/>
            <person name="Lindquist E.A."/>
            <person name="Lucas S."/>
            <person name="Salamov A.A."/>
            <person name="Bradshaw R.E."/>
            <person name="Ciuffetti L."/>
            <person name="Hamelin R.C."/>
            <person name="Kema G.H.J."/>
            <person name="Lawrence C."/>
            <person name="Scott J.A."/>
            <person name="Spatafora J.W."/>
            <person name="Turgeon B.G."/>
            <person name="de Wit P.J.G.M."/>
            <person name="Zhong S."/>
            <person name="Goodwin S.B."/>
            <person name="Grigoriev I.V."/>
        </authorList>
    </citation>
    <scope>NUCLEOTIDE SEQUENCE [LARGE SCALE GENOMIC DNA]</scope>
    <source>
        <strain evidence="2 3">SO2202</strain>
    </source>
</reference>
<gene>
    <name evidence="2" type="ORF">SEPMUDRAFT_164633</name>
</gene>
<dbReference type="GeneID" id="27905260"/>
<keyword evidence="3" id="KW-1185">Reference proteome</keyword>
<feature type="compositionally biased region" description="Basic and acidic residues" evidence="1">
    <location>
        <begin position="323"/>
        <end position="335"/>
    </location>
</feature>
<dbReference type="AlphaFoldDB" id="M3CDB5"/>
<feature type="compositionally biased region" description="Polar residues" evidence="1">
    <location>
        <begin position="213"/>
        <end position="222"/>
    </location>
</feature>
<dbReference type="HOGENOM" id="CLU_045702_1_0_1"/>
<organism evidence="2 3">
    <name type="scientific">Sphaerulina musiva (strain SO2202)</name>
    <name type="common">Poplar stem canker fungus</name>
    <name type="synonym">Septoria musiva</name>
    <dbReference type="NCBI Taxonomy" id="692275"/>
    <lineage>
        <taxon>Eukaryota</taxon>
        <taxon>Fungi</taxon>
        <taxon>Dikarya</taxon>
        <taxon>Ascomycota</taxon>
        <taxon>Pezizomycotina</taxon>
        <taxon>Dothideomycetes</taxon>
        <taxon>Dothideomycetidae</taxon>
        <taxon>Mycosphaerellales</taxon>
        <taxon>Mycosphaerellaceae</taxon>
        <taxon>Sphaerulina</taxon>
    </lineage>
</organism>
<feature type="region of interest" description="Disordered" evidence="1">
    <location>
        <begin position="1"/>
        <end position="69"/>
    </location>
</feature>
<dbReference type="RefSeq" id="XP_016759167.1">
    <property type="nucleotide sequence ID" value="XM_016908123.1"/>
</dbReference>
<evidence type="ECO:0000313" key="2">
    <source>
        <dbReference type="EMBL" id="EMF11046.1"/>
    </source>
</evidence>
<dbReference type="OrthoDB" id="3930519at2759"/>
<feature type="compositionally biased region" description="Low complexity" evidence="1">
    <location>
        <begin position="1"/>
        <end position="22"/>
    </location>
</feature>
<feature type="compositionally biased region" description="Basic and acidic residues" evidence="1">
    <location>
        <begin position="55"/>
        <end position="69"/>
    </location>
</feature>
<feature type="compositionally biased region" description="Basic and acidic residues" evidence="1">
    <location>
        <begin position="34"/>
        <end position="45"/>
    </location>
</feature>
<feature type="compositionally biased region" description="Polar residues" evidence="1">
    <location>
        <begin position="266"/>
        <end position="276"/>
    </location>
</feature>
<dbReference type="EMBL" id="KB456266">
    <property type="protein sequence ID" value="EMF11046.1"/>
    <property type="molecule type" value="Genomic_DNA"/>
</dbReference>
<proteinExistence type="predicted"/>
<feature type="compositionally biased region" description="Polar residues" evidence="1">
    <location>
        <begin position="288"/>
        <end position="297"/>
    </location>
</feature>
<accession>M3CDB5</accession>
<evidence type="ECO:0000313" key="3">
    <source>
        <dbReference type="Proteomes" id="UP000016931"/>
    </source>
</evidence>
<protein>
    <submittedName>
        <fullName evidence="2">Uncharacterized protein</fullName>
    </submittedName>
</protein>
<dbReference type="eggNOG" id="ENOG502SK2Z">
    <property type="taxonomic scope" value="Eukaryota"/>
</dbReference>
<feature type="region of interest" description="Disordered" evidence="1">
    <location>
        <begin position="206"/>
        <end position="335"/>
    </location>
</feature>